<dbReference type="InterPro" id="IPR022489">
    <property type="entry name" value="PolyP_AMP_Tfrase"/>
</dbReference>
<dbReference type="InterPro" id="IPR027417">
    <property type="entry name" value="P-loop_NTPase"/>
</dbReference>
<dbReference type="RefSeq" id="WP_237966249.1">
    <property type="nucleotide sequence ID" value="NZ_JAKNHQ010000001.1"/>
</dbReference>
<dbReference type="EMBL" id="JAKNHQ010000001">
    <property type="protein sequence ID" value="MCG4609454.1"/>
    <property type="molecule type" value="Genomic_DNA"/>
</dbReference>
<name>A0ABS9MF84_9FIRM</name>
<dbReference type="NCBIfam" id="TIGR03708">
    <property type="entry name" value="poly_P_AMP_trns"/>
    <property type="match status" value="1"/>
</dbReference>
<evidence type="ECO:0000259" key="2">
    <source>
        <dbReference type="Pfam" id="PF03976"/>
    </source>
</evidence>
<evidence type="ECO:0000313" key="4">
    <source>
        <dbReference type="Proteomes" id="UP001298681"/>
    </source>
</evidence>
<protein>
    <submittedName>
        <fullName evidence="3">Polyphosphate:AMP phosphotransferase</fullName>
    </submittedName>
</protein>
<dbReference type="Gene3D" id="3.40.50.300">
    <property type="entry name" value="P-loop containing nucleotide triphosphate hydrolases"/>
    <property type="match status" value="2"/>
</dbReference>
<dbReference type="PANTHER" id="PTHR34383">
    <property type="entry name" value="POLYPHOSPHATE:AMP PHOSPHOTRANSFERASE-RELATED"/>
    <property type="match status" value="1"/>
</dbReference>
<proteinExistence type="predicted"/>
<organism evidence="3 4">
    <name type="scientific">Anaeromassilibacillus senegalensis</name>
    <dbReference type="NCBI Taxonomy" id="1673717"/>
    <lineage>
        <taxon>Bacteria</taxon>
        <taxon>Bacillati</taxon>
        <taxon>Bacillota</taxon>
        <taxon>Clostridia</taxon>
        <taxon>Eubacteriales</taxon>
        <taxon>Acutalibacteraceae</taxon>
        <taxon>Anaeromassilibacillus</taxon>
    </lineage>
</organism>
<gene>
    <name evidence="3" type="primary">pap</name>
    <name evidence="3" type="ORF">L0P57_00640</name>
</gene>
<feature type="coiled-coil region" evidence="1">
    <location>
        <begin position="6"/>
        <end position="33"/>
    </location>
</feature>
<reference evidence="3 4" key="1">
    <citation type="submission" date="2022-01" db="EMBL/GenBank/DDBJ databases">
        <title>Collection of gut derived symbiotic bacterial strains cultured from healthy donors.</title>
        <authorList>
            <person name="Lin H."/>
            <person name="Kohout C."/>
            <person name="Waligurski E."/>
            <person name="Pamer E.G."/>
        </authorList>
    </citation>
    <scope>NUCLEOTIDE SEQUENCE [LARGE SCALE GENOMIC DNA]</scope>
    <source>
        <strain evidence="3 4">DFI.7.58</strain>
    </source>
</reference>
<comment type="caution">
    <text evidence="3">The sequence shown here is derived from an EMBL/GenBank/DDBJ whole genome shotgun (WGS) entry which is preliminary data.</text>
</comment>
<evidence type="ECO:0000313" key="3">
    <source>
        <dbReference type="EMBL" id="MCG4609454.1"/>
    </source>
</evidence>
<dbReference type="InterPro" id="IPR022488">
    <property type="entry name" value="PPK2-related"/>
</dbReference>
<dbReference type="Proteomes" id="UP001298681">
    <property type="component" value="Unassembled WGS sequence"/>
</dbReference>
<sequence length="496" mass="58832">MLEKVNLKASITKEEYKKEASALKEELSSLQQLVKQNKLPVIIVFEGWGSAGKGSQIANLILNFDPRGSKVYSNIAPTELEKREPNLWRYWKIIPGGGEIAVMDRSWYQEISVLRLEDEVDDVTNLRRMNDINTFERQLADNGYLIIKFFLHISQKEQRERLENLANSKNTEWRVTQQDWKRNKQYDRYYRAFDEMLEYTNTTYAPWHVIASTDRLHAELEIYHTVIDGIKTALALKQHRKEHPITPTNIILPGNFTFVPMPKLKDVSLDKTITDEKYKKQLKKLQEELSELHNKIYRRRVPVVVCYEGWDAAGKGGNIRRVAAALDPRGYEVVPIAGPTAPELAHHYLWRFWTRLPKDGHIAIFDRTWYGRVMVERIEGFCTTEDWQRAYREINEFERQLYDWGAVVVKFWLHIDQDEQLRRFNDRQNTPSKQWKITDEDWRNREKWDQYEEAIDDMLHYTSTDFAPWHIIESQNKKYGRIKALKILIDAIKDRL</sequence>
<accession>A0ABS9MF84</accession>
<keyword evidence="1" id="KW-0175">Coiled coil</keyword>
<evidence type="ECO:0000256" key="1">
    <source>
        <dbReference type="SAM" id="Coils"/>
    </source>
</evidence>
<dbReference type="PANTHER" id="PTHR34383:SF3">
    <property type="entry name" value="POLYPHOSPHATE:AMP PHOSPHOTRANSFERASE"/>
    <property type="match status" value="1"/>
</dbReference>
<keyword evidence="4" id="KW-1185">Reference proteome</keyword>
<dbReference type="Pfam" id="PF03976">
    <property type="entry name" value="PPK2"/>
    <property type="match status" value="2"/>
</dbReference>
<feature type="domain" description="Polyphosphate kinase-2-related" evidence="2">
    <location>
        <begin position="12"/>
        <end position="233"/>
    </location>
</feature>
<dbReference type="SUPFAM" id="SSF52540">
    <property type="entry name" value="P-loop containing nucleoside triphosphate hydrolases"/>
    <property type="match status" value="2"/>
</dbReference>
<feature type="domain" description="Polyphosphate kinase-2-related" evidence="2">
    <location>
        <begin position="274"/>
        <end position="494"/>
    </location>
</feature>